<name>A0A4Y7L4W3_PAPSO</name>
<keyword evidence="1" id="KW-0812">Transmembrane</keyword>
<keyword evidence="1" id="KW-0472">Membrane</keyword>
<accession>A0A4Y7L4W3</accession>
<organism evidence="2 3">
    <name type="scientific">Papaver somniferum</name>
    <name type="common">Opium poppy</name>
    <dbReference type="NCBI Taxonomy" id="3469"/>
    <lineage>
        <taxon>Eukaryota</taxon>
        <taxon>Viridiplantae</taxon>
        <taxon>Streptophyta</taxon>
        <taxon>Embryophyta</taxon>
        <taxon>Tracheophyta</taxon>
        <taxon>Spermatophyta</taxon>
        <taxon>Magnoliopsida</taxon>
        <taxon>Ranunculales</taxon>
        <taxon>Papaveraceae</taxon>
        <taxon>Papaveroideae</taxon>
        <taxon>Papaver</taxon>
    </lineage>
</organism>
<dbReference type="Proteomes" id="UP000316621">
    <property type="component" value="Chromosome 10"/>
</dbReference>
<proteinExistence type="predicted"/>
<protein>
    <submittedName>
        <fullName evidence="2">Uncharacterized protein</fullName>
    </submittedName>
</protein>
<reference evidence="2 3" key="1">
    <citation type="journal article" date="2018" name="Science">
        <title>The opium poppy genome and morphinan production.</title>
        <authorList>
            <person name="Guo L."/>
            <person name="Winzer T."/>
            <person name="Yang X."/>
            <person name="Li Y."/>
            <person name="Ning Z."/>
            <person name="He Z."/>
            <person name="Teodor R."/>
            <person name="Lu Y."/>
            <person name="Bowser T.A."/>
            <person name="Graham I.A."/>
            <person name="Ye K."/>
        </authorList>
    </citation>
    <scope>NUCLEOTIDE SEQUENCE [LARGE SCALE GENOMIC DNA]</scope>
    <source>
        <strain evidence="3">cv. HN1</strain>
        <tissue evidence="2">Leaves</tissue>
    </source>
</reference>
<evidence type="ECO:0000256" key="1">
    <source>
        <dbReference type="SAM" id="Phobius"/>
    </source>
</evidence>
<gene>
    <name evidence="2" type="ORF">C5167_042246</name>
</gene>
<keyword evidence="1" id="KW-1133">Transmembrane helix</keyword>
<sequence length="113" mass="12432">MSSTVSRGLYENIAGEIINDDWDIVVRVMTGDGYGSVSIGVHSAGVVGIGVSYMVFELARWRKDRVVIVWLHFVVASMKACCCREVRWKKSSCNVVMAVVVKSCNCRSGKPTL</sequence>
<dbReference type="Gramene" id="RZC79670">
    <property type="protein sequence ID" value="RZC79670"/>
    <property type="gene ID" value="C5167_042246"/>
</dbReference>
<dbReference type="EMBL" id="CM010724">
    <property type="protein sequence ID" value="RZC79670.1"/>
    <property type="molecule type" value="Genomic_DNA"/>
</dbReference>
<evidence type="ECO:0000313" key="3">
    <source>
        <dbReference type="Proteomes" id="UP000316621"/>
    </source>
</evidence>
<evidence type="ECO:0000313" key="2">
    <source>
        <dbReference type="EMBL" id="RZC79670.1"/>
    </source>
</evidence>
<keyword evidence="3" id="KW-1185">Reference proteome</keyword>
<dbReference type="AlphaFoldDB" id="A0A4Y7L4W3"/>
<feature type="transmembrane region" description="Helical" evidence="1">
    <location>
        <begin position="37"/>
        <end position="56"/>
    </location>
</feature>